<dbReference type="EMBL" id="JBHTAJ010000083">
    <property type="protein sequence ID" value="MFC7183955.1"/>
    <property type="molecule type" value="Genomic_DNA"/>
</dbReference>
<keyword evidence="3 4" id="KW-0732">Signal</keyword>
<comment type="caution">
    <text evidence="5">The sequence shown here is derived from an EMBL/GenBank/DDBJ whole genome shotgun (WGS) entry which is preliminary data.</text>
</comment>
<keyword evidence="6" id="KW-1185">Reference proteome</keyword>
<dbReference type="PANTHER" id="PTHR30061">
    <property type="entry name" value="MALTOSE-BINDING PERIPLASMIC PROTEIN"/>
    <property type="match status" value="1"/>
</dbReference>
<protein>
    <submittedName>
        <fullName evidence="5">Extracellular solute-binding protein</fullName>
    </submittedName>
</protein>
<dbReference type="Pfam" id="PF01547">
    <property type="entry name" value="SBP_bac_1"/>
    <property type="match status" value="1"/>
</dbReference>
<evidence type="ECO:0000313" key="5">
    <source>
        <dbReference type="EMBL" id="MFC7183955.1"/>
    </source>
</evidence>
<reference evidence="6" key="1">
    <citation type="journal article" date="2019" name="Int. J. Syst. Evol. Microbiol.">
        <title>The Global Catalogue of Microorganisms (GCM) 10K type strain sequencing project: providing services to taxonomists for standard genome sequencing and annotation.</title>
        <authorList>
            <consortium name="The Broad Institute Genomics Platform"/>
            <consortium name="The Broad Institute Genome Sequencing Center for Infectious Disease"/>
            <person name="Wu L."/>
            <person name="Ma J."/>
        </authorList>
    </citation>
    <scope>NUCLEOTIDE SEQUENCE [LARGE SCALE GENOMIC DNA]</scope>
    <source>
        <strain evidence="6">CGMCC 1.12859</strain>
    </source>
</reference>
<keyword evidence="2" id="KW-0813">Transport</keyword>
<gene>
    <name evidence="5" type="ORF">ACFQMG_30845</name>
</gene>
<dbReference type="InterPro" id="IPR006059">
    <property type="entry name" value="SBP"/>
</dbReference>
<accession>A0ABW2G7R1</accession>
<evidence type="ECO:0000256" key="3">
    <source>
        <dbReference type="ARBA" id="ARBA00022729"/>
    </source>
</evidence>
<feature type="chain" id="PRO_5047108050" evidence="4">
    <location>
        <begin position="27"/>
        <end position="429"/>
    </location>
</feature>
<dbReference type="Gene3D" id="3.40.190.10">
    <property type="entry name" value="Periplasmic binding protein-like II"/>
    <property type="match status" value="2"/>
</dbReference>
<evidence type="ECO:0000256" key="1">
    <source>
        <dbReference type="ARBA" id="ARBA00008520"/>
    </source>
</evidence>
<evidence type="ECO:0000313" key="6">
    <source>
        <dbReference type="Proteomes" id="UP001596435"/>
    </source>
</evidence>
<evidence type="ECO:0000256" key="4">
    <source>
        <dbReference type="SAM" id="SignalP"/>
    </source>
</evidence>
<comment type="similarity">
    <text evidence="1">Belongs to the bacterial solute-binding protein 1 family.</text>
</comment>
<sequence length="429" mass="44726">MRRGIAPLALAAALTVLLSACGSAVGGTTGSAANATGPVTITWWDTSDAVNESPAFKVLVADFEKANPDVKVSYVSTPFDGARDRFQAASDGKGAPDVLRADVGWTAGFAKAGYLAPLDGTPAAADSAKFQPQLIEQATYHGRLYGMPQVTDTLALMYNKELFAKAGITKAPATWDDLRTDAARIKQRTGVDGFAFHPQDYYAMPFLYGEGTDLVDVADKRITVNSAAAVRAVDTIKDLVSSPGVMEIDTSDKGYANVMTAFNGGQVAAIIQGPWENANVFQGSAFQANGNLGIAPVPAGGAGRPGAPLGGHNLVASARSDAAHLAAAERFIAFMTSANSQTFTAVKNATLPTRADAYTADVTSNLGIAGYQKVLPAGRPRPALAEYSLLYGPFGTELIKILSGQESTRQGLDKAAAEARKLLPDYAAQ</sequence>
<dbReference type="SUPFAM" id="SSF53850">
    <property type="entry name" value="Periplasmic binding protein-like II"/>
    <property type="match status" value="1"/>
</dbReference>
<evidence type="ECO:0000256" key="2">
    <source>
        <dbReference type="ARBA" id="ARBA00022448"/>
    </source>
</evidence>
<dbReference type="RefSeq" id="WP_380232555.1">
    <property type="nucleotide sequence ID" value="NZ_JBHSVH010000002.1"/>
</dbReference>
<name>A0ABW2G7R1_9ACTN</name>
<feature type="signal peptide" evidence="4">
    <location>
        <begin position="1"/>
        <end position="26"/>
    </location>
</feature>
<organism evidence="5 6">
    <name type="scientific">Kitasatospora paranensis</name>
    <dbReference type="NCBI Taxonomy" id="258053"/>
    <lineage>
        <taxon>Bacteria</taxon>
        <taxon>Bacillati</taxon>
        <taxon>Actinomycetota</taxon>
        <taxon>Actinomycetes</taxon>
        <taxon>Kitasatosporales</taxon>
        <taxon>Streptomycetaceae</taxon>
        <taxon>Kitasatospora</taxon>
    </lineage>
</organism>
<dbReference type="PANTHER" id="PTHR30061:SF50">
    <property type="entry name" value="MALTOSE_MALTODEXTRIN-BINDING PERIPLASMIC PROTEIN"/>
    <property type="match status" value="1"/>
</dbReference>
<proteinExistence type="inferred from homology"/>
<dbReference type="Proteomes" id="UP001596435">
    <property type="component" value="Unassembled WGS sequence"/>
</dbReference>
<dbReference type="PROSITE" id="PS51257">
    <property type="entry name" value="PROKAR_LIPOPROTEIN"/>
    <property type="match status" value="1"/>
</dbReference>